<gene>
    <name evidence="2" type="ORF">M5K25_015870</name>
</gene>
<proteinExistence type="predicted"/>
<keyword evidence="1" id="KW-0472">Membrane</keyword>
<protein>
    <submittedName>
        <fullName evidence="2">Uncharacterized protein</fullName>
    </submittedName>
</protein>
<dbReference type="Proteomes" id="UP001552299">
    <property type="component" value="Unassembled WGS sequence"/>
</dbReference>
<dbReference type="AlphaFoldDB" id="A0ABD0URF8"/>
<feature type="transmembrane region" description="Helical" evidence="1">
    <location>
        <begin position="49"/>
        <end position="70"/>
    </location>
</feature>
<evidence type="ECO:0000313" key="3">
    <source>
        <dbReference type="Proteomes" id="UP001552299"/>
    </source>
</evidence>
<evidence type="ECO:0000313" key="2">
    <source>
        <dbReference type="EMBL" id="KAL0915452.1"/>
    </source>
</evidence>
<organism evidence="2 3">
    <name type="scientific">Dendrobium thyrsiflorum</name>
    <name type="common">Pinecone-like raceme dendrobium</name>
    <name type="synonym">Orchid</name>
    <dbReference type="NCBI Taxonomy" id="117978"/>
    <lineage>
        <taxon>Eukaryota</taxon>
        <taxon>Viridiplantae</taxon>
        <taxon>Streptophyta</taxon>
        <taxon>Embryophyta</taxon>
        <taxon>Tracheophyta</taxon>
        <taxon>Spermatophyta</taxon>
        <taxon>Magnoliopsida</taxon>
        <taxon>Liliopsida</taxon>
        <taxon>Asparagales</taxon>
        <taxon>Orchidaceae</taxon>
        <taxon>Epidendroideae</taxon>
        <taxon>Malaxideae</taxon>
        <taxon>Dendrobiinae</taxon>
        <taxon>Dendrobium</taxon>
    </lineage>
</organism>
<keyword evidence="3" id="KW-1185">Reference proteome</keyword>
<comment type="caution">
    <text evidence="2">The sequence shown here is derived from an EMBL/GenBank/DDBJ whole genome shotgun (WGS) entry which is preliminary data.</text>
</comment>
<accession>A0ABD0URF8</accession>
<reference evidence="2 3" key="1">
    <citation type="journal article" date="2024" name="Plant Biotechnol. J.">
        <title>Dendrobium thyrsiflorum genome and its molecular insights into genes involved in important horticultural traits.</title>
        <authorList>
            <person name="Chen B."/>
            <person name="Wang J.Y."/>
            <person name="Zheng P.J."/>
            <person name="Li K.L."/>
            <person name="Liang Y.M."/>
            <person name="Chen X.F."/>
            <person name="Zhang C."/>
            <person name="Zhao X."/>
            <person name="He X."/>
            <person name="Zhang G.Q."/>
            <person name="Liu Z.J."/>
            <person name="Xu Q."/>
        </authorList>
    </citation>
    <scope>NUCLEOTIDE SEQUENCE [LARGE SCALE GENOMIC DNA]</scope>
    <source>
        <strain evidence="2">GZMU011</strain>
    </source>
</reference>
<sequence length="521" mass="57508">MVWSFSGNWTGKRKLHEVLSVAYGFHGISIFSMKFMNGIICFRIRVTILLNKVILQLSICGIGLVSILQLESPRGIILKGGDKIGSLFSSLSVTEPLGSQNVLALDGWKRDVYGLKSNGVSRGPCEGISANFDVISSRTMCNLISFTFFEFPLIFVIRQLQMYTLSGRDFWAVMGTSDGKSIVAVAVDQRPRFTRFFPFLPLLKGLSLVALGGHSPAAYLRAWLSFPSLPAAFITSWTCSSSPNTLLQIPNFRFLIPSPATSQSPLQTDFSNNQRASNQHQFIHRFGPLAGHLPGFSQLNIHGRNSPLAQDFHKDSRSIFQPTKLTHGGPKQSRNPPQPQALIPFHVSTSNLFPKSPAAYLRAWLSFPSLPAAFITSWTCSSSPNTLLQIPNFRFLIPSPATSQSPLQTDFSNNQRASNQHQFIHRFGPLAGHLPGFSQLNIHGRNSPLAQDFHKDSRSIFQPTKLTHGGPKQSCMFGWSKASQATTAAITKWIHGLVVLEEDVVDSSSHCNARNFRAANI</sequence>
<feature type="transmembrane region" description="Helical" evidence="1">
    <location>
        <begin position="20"/>
        <end position="42"/>
    </location>
</feature>
<dbReference type="EMBL" id="JANQDX010000012">
    <property type="protein sequence ID" value="KAL0915452.1"/>
    <property type="molecule type" value="Genomic_DNA"/>
</dbReference>
<evidence type="ECO:0000256" key="1">
    <source>
        <dbReference type="SAM" id="Phobius"/>
    </source>
</evidence>
<keyword evidence="1" id="KW-1133">Transmembrane helix</keyword>
<name>A0ABD0URF8_DENTH</name>
<keyword evidence="1" id="KW-0812">Transmembrane</keyword>